<sequence>MTSDLFRYPCAPGAQDRDTSRRAAAEAAPILRTMALDVLERSNGLTADQVAARLGWSILSIRPRVTELGRLGKIRDTGERRRNASGKMAIVWMAVQPARLNRKGVQCR</sequence>
<name>A0ABY7TQV0_9SPHN</name>
<proteinExistence type="predicted"/>
<dbReference type="Proteomes" id="UP001220395">
    <property type="component" value="Chromosome"/>
</dbReference>
<keyword evidence="2" id="KW-1185">Reference proteome</keyword>
<organism evidence="1 2">
    <name type="scientific">Sphingomonas naphthae</name>
    <dbReference type="NCBI Taxonomy" id="1813468"/>
    <lineage>
        <taxon>Bacteria</taxon>
        <taxon>Pseudomonadati</taxon>
        <taxon>Pseudomonadota</taxon>
        <taxon>Alphaproteobacteria</taxon>
        <taxon>Sphingomonadales</taxon>
        <taxon>Sphingomonadaceae</taxon>
        <taxon>Sphingomonas</taxon>
    </lineage>
</organism>
<accession>A0ABY7TQV0</accession>
<gene>
    <name evidence="1" type="ORF">PQ455_07290</name>
</gene>
<dbReference type="EMBL" id="CP117411">
    <property type="protein sequence ID" value="WCT75012.1"/>
    <property type="molecule type" value="Genomic_DNA"/>
</dbReference>
<reference evidence="1 2" key="1">
    <citation type="submission" date="2023-02" db="EMBL/GenBank/DDBJ databases">
        <title>Genome sequence of Sphingomonas naphthae.</title>
        <authorList>
            <person name="Kim S."/>
            <person name="Heo J."/>
            <person name="Kwon S.-W."/>
        </authorList>
    </citation>
    <scope>NUCLEOTIDE SEQUENCE [LARGE SCALE GENOMIC DNA]</scope>
    <source>
        <strain evidence="1 2">KACC 18716</strain>
    </source>
</reference>
<protein>
    <recommendedName>
        <fullName evidence="3">Winged helix-turn-helix domain-containing protein</fullName>
    </recommendedName>
</protein>
<dbReference type="RefSeq" id="WP_273690510.1">
    <property type="nucleotide sequence ID" value="NZ_CP117411.1"/>
</dbReference>
<evidence type="ECO:0000313" key="1">
    <source>
        <dbReference type="EMBL" id="WCT75012.1"/>
    </source>
</evidence>
<evidence type="ECO:0000313" key="2">
    <source>
        <dbReference type="Proteomes" id="UP001220395"/>
    </source>
</evidence>
<evidence type="ECO:0008006" key="3">
    <source>
        <dbReference type="Google" id="ProtNLM"/>
    </source>
</evidence>